<dbReference type="KEGG" id="aay:WYH_02254"/>
<proteinExistence type="predicted"/>
<dbReference type="RefSeq" id="WP_244877912.1">
    <property type="nucleotide sequence ID" value="NZ_CP011452.2"/>
</dbReference>
<dbReference type="PROSITE" id="PS51186">
    <property type="entry name" value="GNAT"/>
    <property type="match status" value="1"/>
</dbReference>
<dbReference type="AlphaFoldDB" id="A0A0F7KVT2"/>
<keyword evidence="4" id="KW-1185">Reference proteome</keyword>
<dbReference type="InterPro" id="IPR016181">
    <property type="entry name" value="Acyl_CoA_acyltransferase"/>
</dbReference>
<dbReference type="STRING" id="1267766.WYH_02254"/>
<dbReference type="SUPFAM" id="SSF55729">
    <property type="entry name" value="Acyl-CoA N-acyltransferases (Nat)"/>
    <property type="match status" value="1"/>
</dbReference>
<evidence type="ECO:0000313" key="3">
    <source>
        <dbReference type="EMBL" id="AKH43286.1"/>
    </source>
</evidence>
<dbReference type="EMBL" id="CP011452">
    <property type="protein sequence ID" value="AKH43286.1"/>
    <property type="molecule type" value="Genomic_DNA"/>
</dbReference>
<dbReference type="PANTHER" id="PTHR43877">
    <property type="entry name" value="AMINOALKYLPHOSPHONATE N-ACETYLTRANSFERASE-RELATED-RELATED"/>
    <property type="match status" value="1"/>
</dbReference>
<protein>
    <submittedName>
        <fullName evidence="3">Acetyltransferase</fullName>
    </submittedName>
</protein>
<evidence type="ECO:0000256" key="1">
    <source>
        <dbReference type="ARBA" id="ARBA00022679"/>
    </source>
</evidence>
<organism evidence="3 4">
    <name type="scientific">Croceibacterium atlanticum</name>
    <dbReference type="NCBI Taxonomy" id="1267766"/>
    <lineage>
        <taxon>Bacteria</taxon>
        <taxon>Pseudomonadati</taxon>
        <taxon>Pseudomonadota</taxon>
        <taxon>Alphaproteobacteria</taxon>
        <taxon>Sphingomonadales</taxon>
        <taxon>Erythrobacteraceae</taxon>
        <taxon>Croceibacterium</taxon>
    </lineage>
</organism>
<dbReference type="Gene3D" id="3.40.630.30">
    <property type="match status" value="1"/>
</dbReference>
<evidence type="ECO:0000256" key="2">
    <source>
        <dbReference type="ARBA" id="ARBA00023315"/>
    </source>
</evidence>
<evidence type="ECO:0000313" key="4">
    <source>
        <dbReference type="Proteomes" id="UP000034392"/>
    </source>
</evidence>
<reference evidence="3" key="1">
    <citation type="submission" date="2015-05" db="EMBL/GenBank/DDBJ databases">
        <title>The complete genome of Altererythrobacter atlanticus strain 26DY36.</title>
        <authorList>
            <person name="Wu Y.-H."/>
            <person name="Cheng H."/>
            <person name="Wu X.-W."/>
        </authorList>
    </citation>
    <scope>NUCLEOTIDE SEQUENCE [LARGE SCALE GENOMIC DNA]</scope>
    <source>
        <strain evidence="3">26DY36</strain>
    </source>
</reference>
<dbReference type="Proteomes" id="UP000034392">
    <property type="component" value="Chromosome"/>
</dbReference>
<dbReference type="InterPro" id="IPR050832">
    <property type="entry name" value="Bact_Acetyltransf"/>
</dbReference>
<dbReference type="GO" id="GO:0016747">
    <property type="term" value="F:acyltransferase activity, transferring groups other than amino-acyl groups"/>
    <property type="evidence" value="ECO:0007669"/>
    <property type="project" value="InterPro"/>
</dbReference>
<keyword evidence="2" id="KW-0012">Acyltransferase</keyword>
<gene>
    <name evidence="3" type="ORF">WYH_02254</name>
</gene>
<sequence>MTIALPPLTVEMADYEDPLHAADILLLLDAYARDPMGGGEALSEDVRERLLPALAQQPGAFSLIARLGDKAVGLANCFTGFSTFAARPLVNIHDMVVLEGHRGLGIGRTLFAAVEDEARRRGACKVTLEVLSGNEPAKKLYESLGYGQYELDPAAGHALFWQKRLT</sequence>
<keyword evidence="1" id="KW-0808">Transferase</keyword>
<name>A0A0F7KVT2_9SPHN</name>
<dbReference type="PANTHER" id="PTHR43877:SF2">
    <property type="entry name" value="AMINOALKYLPHOSPHONATE N-ACETYLTRANSFERASE-RELATED"/>
    <property type="match status" value="1"/>
</dbReference>
<dbReference type="PATRIC" id="fig|1267766.3.peg.2281"/>
<dbReference type="InterPro" id="IPR000182">
    <property type="entry name" value="GNAT_dom"/>
</dbReference>
<accession>A0A0F7KVT2</accession>
<dbReference type="CDD" id="cd04301">
    <property type="entry name" value="NAT_SF"/>
    <property type="match status" value="1"/>
</dbReference>
<dbReference type="Pfam" id="PF00583">
    <property type="entry name" value="Acetyltransf_1"/>
    <property type="match status" value="1"/>
</dbReference>